<reference evidence="2" key="1">
    <citation type="journal article" date="2019" name="Int. J. Syst. Evol. Microbiol.">
        <title>The Global Catalogue of Microorganisms (GCM) 10K type strain sequencing project: providing services to taxonomists for standard genome sequencing and annotation.</title>
        <authorList>
            <consortium name="The Broad Institute Genomics Platform"/>
            <consortium name="The Broad Institute Genome Sequencing Center for Infectious Disease"/>
            <person name="Wu L."/>
            <person name="Ma J."/>
        </authorList>
    </citation>
    <scope>NUCLEOTIDE SEQUENCE [LARGE SCALE GENOMIC DNA]</scope>
    <source>
        <strain evidence="2">CCM 8947</strain>
    </source>
</reference>
<dbReference type="PANTHER" id="PTHR38451:SF1">
    <property type="entry name" value="TRNA (ADENINE(22)-N(1))-METHYLTRANSFERASE"/>
    <property type="match status" value="1"/>
</dbReference>
<dbReference type="PIRSF" id="PIRSF018637">
    <property type="entry name" value="TrmK"/>
    <property type="match status" value="1"/>
</dbReference>
<dbReference type="Gene3D" id="1.10.287.1890">
    <property type="match status" value="1"/>
</dbReference>
<dbReference type="Proteomes" id="UP001597192">
    <property type="component" value="Unassembled WGS sequence"/>
</dbReference>
<evidence type="ECO:0000313" key="1">
    <source>
        <dbReference type="EMBL" id="MFD1432885.1"/>
    </source>
</evidence>
<gene>
    <name evidence="1" type="ORF">ACFQ47_09420</name>
</gene>
<protein>
    <submittedName>
        <fullName evidence="1">tRNA (Adenine(22)-N(1))-methyltransferase</fullName>
    </submittedName>
</protein>
<sequence>MSNVHLSKRLQAIADLVDGQRIADIGTDHAYIPIALAQAGRIDFAIASDVGEGPVTIAEENVREAGLTAKIDVRLADGLTGITADDAIDTVVIAGMGGLLISRLLTEGKNHLDGTETLLLAPNRDVLLLRQYLAANEFGILDEKLVEDAGHVYPVIVAGQTKPEVPYSRADLLLGPVLRRDRSSLFLKETELARQKTMLVIQALQEAATPDTAKLQEEQADLAIIKEVLADGDGQDSH</sequence>
<dbReference type="PANTHER" id="PTHR38451">
    <property type="entry name" value="TRNA (ADENINE(22)-N(1))-METHYLTRANSFERASE"/>
    <property type="match status" value="1"/>
</dbReference>
<dbReference type="SUPFAM" id="SSF53335">
    <property type="entry name" value="S-adenosyl-L-methionine-dependent methyltransferases"/>
    <property type="match status" value="1"/>
</dbReference>
<proteinExistence type="predicted"/>
<dbReference type="InterPro" id="IPR029063">
    <property type="entry name" value="SAM-dependent_MTases_sf"/>
</dbReference>
<dbReference type="InterPro" id="IPR006901">
    <property type="entry name" value="TrmK"/>
</dbReference>
<dbReference type="Gene3D" id="3.40.50.150">
    <property type="entry name" value="Vaccinia Virus protein VP39"/>
    <property type="match status" value="1"/>
</dbReference>
<organism evidence="1 2">
    <name type="scientific">Lacticaseibacillus yichunensis</name>
    <dbReference type="NCBI Taxonomy" id="2486015"/>
    <lineage>
        <taxon>Bacteria</taxon>
        <taxon>Bacillati</taxon>
        <taxon>Bacillota</taxon>
        <taxon>Bacilli</taxon>
        <taxon>Lactobacillales</taxon>
        <taxon>Lactobacillaceae</taxon>
        <taxon>Lacticaseibacillus</taxon>
    </lineage>
</organism>
<keyword evidence="2" id="KW-1185">Reference proteome</keyword>
<dbReference type="Pfam" id="PF04816">
    <property type="entry name" value="TrmK"/>
    <property type="match status" value="1"/>
</dbReference>
<dbReference type="EMBL" id="JBHTOG010000048">
    <property type="protein sequence ID" value="MFD1432885.1"/>
    <property type="molecule type" value="Genomic_DNA"/>
</dbReference>
<accession>A0ABW4CT06</accession>
<name>A0ABW4CT06_9LACO</name>
<comment type="caution">
    <text evidence="1">The sequence shown here is derived from an EMBL/GenBank/DDBJ whole genome shotgun (WGS) entry which is preliminary data.</text>
</comment>
<evidence type="ECO:0000313" key="2">
    <source>
        <dbReference type="Proteomes" id="UP001597192"/>
    </source>
</evidence>
<dbReference type="RefSeq" id="WP_125696438.1">
    <property type="nucleotide sequence ID" value="NZ_JBHTOG010000048.1"/>
</dbReference>